<dbReference type="Proteomes" id="UP000327011">
    <property type="component" value="Unassembled WGS sequence"/>
</dbReference>
<evidence type="ECO:0000256" key="9">
    <source>
        <dbReference type="PROSITE-ProRule" id="PRU00560"/>
    </source>
</evidence>
<reference evidence="12 13" key="1">
    <citation type="submission" date="2019-09" db="EMBL/GenBank/DDBJ databases">
        <title>Screening of Novel Bioactive Compounds from Soil-Associated.</title>
        <authorList>
            <person name="Gong X."/>
        </authorList>
    </citation>
    <scope>NUCLEOTIDE SEQUENCE [LARGE SCALE GENOMIC DNA]</scope>
    <source>
        <strain evidence="12 13">Gxj-6</strain>
    </source>
</reference>
<evidence type="ECO:0000256" key="1">
    <source>
        <dbReference type="ARBA" id="ARBA00022741"/>
    </source>
</evidence>
<feature type="binding site" evidence="9">
    <location>
        <begin position="261"/>
        <end position="268"/>
    </location>
    <ligand>
        <name>ATP</name>
        <dbReference type="ChEBI" id="CHEBI:30616"/>
    </ligand>
</feature>
<dbReference type="AlphaFoldDB" id="A0A5J5K8Z2"/>
<evidence type="ECO:0000256" key="7">
    <source>
        <dbReference type="ARBA" id="ARBA00034808"/>
    </source>
</evidence>
<dbReference type="InterPro" id="IPR014016">
    <property type="entry name" value="UvrD-like_ATP-bd"/>
</dbReference>
<dbReference type="Gene3D" id="3.40.50.300">
    <property type="entry name" value="P-loop containing nucleotide triphosphate hydrolases"/>
    <property type="match status" value="2"/>
</dbReference>
<name>A0A5J5K8Z2_9ACTN</name>
<keyword evidence="5" id="KW-0413">Isomerase</keyword>
<dbReference type="Pfam" id="PF00580">
    <property type="entry name" value="UvrD-helicase"/>
    <property type="match status" value="1"/>
</dbReference>
<keyword evidence="1 9" id="KW-0547">Nucleotide-binding</keyword>
<dbReference type="InterPro" id="IPR027417">
    <property type="entry name" value="P-loop_NTPase"/>
</dbReference>
<sequence>MARLGIDIDCLKDVLRMEAPVRERVAEVFGKFEEARHTGLHLEKVNNARDDRLRTIRVDLSWRGVVLAPETGDSYTLLKVLGHDDAYRWAQRHRVSVNAANGRIEVRDLDAIEAALPEVTNEAQQTTDRLFDHVSDGDLERLGIDEQTRAFARELTRVEQLERARAFLPATQWDALYGLAAGMTPEEVWADIGGDVESTSYDTQDVDAAVARTPERVLLVDGPAELMHVFRQSFALWRIYLHPLQYQAAHSSFRGPARITGGPGTGKTVAALHRAKHLALQDDGQVLLTTFTSALASALRRDMMLLLETPEVAHRVAVHNVDQVAHRVFTERHGRPAILDKADEFAIWKRLAKRRSASFGEQFLYDEWRQVVLAQQITSAGAYLSAKRAGRGRKLAPQQRVQLWEIIWDFQQELQLADRWTHEMVCVEATRILNELPEKPYRHVIVDEAQDFSPMQWRFIRAAVAESPDDIFIAGDTHQRIYNYRPSLREVGINIGGRSTRLTLNYRTTAEILAWSLSMLHDVAIDDMNESLEKIAGCRSYVHGDPPTLRQFPTPYDEREALVGQIRTWLRAGVEPGEIAVAARSDILVRDAKELLQRQGVPVGSLVKQGTGNVVHVGTMHGMKGLEFRCVVVIGVGENQLPARSAVTPVEEDELAHAHDIQRERCVLFVACTRAREQLYVSWHGQPSPFISV</sequence>
<organism evidence="12 13">
    <name type="scientific">Microbispora cellulosiformans</name>
    <dbReference type="NCBI Taxonomy" id="2614688"/>
    <lineage>
        <taxon>Bacteria</taxon>
        <taxon>Bacillati</taxon>
        <taxon>Actinomycetota</taxon>
        <taxon>Actinomycetes</taxon>
        <taxon>Streptosporangiales</taxon>
        <taxon>Streptosporangiaceae</taxon>
        <taxon>Microbispora</taxon>
    </lineage>
</organism>
<keyword evidence="4 9" id="KW-0067">ATP-binding</keyword>
<dbReference type="SUPFAM" id="SSF52540">
    <property type="entry name" value="P-loop containing nucleoside triphosphate hydrolases"/>
    <property type="match status" value="1"/>
</dbReference>
<feature type="coiled-coil region" evidence="10">
    <location>
        <begin position="109"/>
        <end position="164"/>
    </location>
</feature>
<feature type="domain" description="UvrD-like helicase ATP-binding" evidence="11">
    <location>
        <begin position="240"/>
        <end position="509"/>
    </location>
</feature>
<keyword evidence="2 9" id="KW-0378">Hydrolase</keyword>
<dbReference type="GO" id="GO:0000725">
    <property type="term" value="P:recombinational repair"/>
    <property type="evidence" value="ECO:0007669"/>
    <property type="project" value="TreeGrafter"/>
</dbReference>
<keyword evidence="13" id="KW-1185">Reference proteome</keyword>
<evidence type="ECO:0000259" key="11">
    <source>
        <dbReference type="PROSITE" id="PS51198"/>
    </source>
</evidence>
<dbReference type="EMBL" id="VYTZ01000003">
    <property type="protein sequence ID" value="KAA9380124.1"/>
    <property type="molecule type" value="Genomic_DNA"/>
</dbReference>
<comment type="catalytic activity">
    <reaction evidence="6">
        <text>Couples ATP hydrolysis with the unwinding of duplex DNA by translocating in the 3'-5' direction.</text>
        <dbReference type="EC" id="5.6.2.4"/>
    </reaction>
</comment>
<dbReference type="GO" id="GO:0005524">
    <property type="term" value="F:ATP binding"/>
    <property type="evidence" value="ECO:0007669"/>
    <property type="project" value="UniProtKB-UniRule"/>
</dbReference>
<dbReference type="Pfam" id="PF13361">
    <property type="entry name" value="UvrD_C"/>
    <property type="match status" value="1"/>
</dbReference>
<evidence type="ECO:0000313" key="12">
    <source>
        <dbReference type="EMBL" id="KAA9380124.1"/>
    </source>
</evidence>
<evidence type="ECO:0000256" key="4">
    <source>
        <dbReference type="ARBA" id="ARBA00022840"/>
    </source>
</evidence>
<evidence type="ECO:0000256" key="3">
    <source>
        <dbReference type="ARBA" id="ARBA00022806"/>
    </source>
</evidence>
<dbReference type="InterPro" id="IPR014017">
    <property type="entry name" value="DNA_helicase_UvrD-like_C"/>
</dbReference>
<dbReference type="GO" id="GO:0043138">
    <property type="term" value="F:3'-5' DNA helicase activity"/>
    <property type="evidence" value="ECO:0007669"/>
    <property type="project" value="UniProtKB-EC"/>
</dbReference>
<evidence type="ECO:0000256" key="5">
    <source>
        <dbReference type="ARBA" id="ARBA00023235"/>
    </source>
</evidence>
<dbReference type="GO" id="GO:0016887">
    <property type="term" value="F:ATP hydrolysis activity"/>
    <property type="evidence" value="ECO:0007669"/>
    <property type="project" value="RHEA"/>
</dbReference>
<dbReference type="GO" id="GO:0003677">
    <property type="term" value="F:DNA binding"/>
    <property type="evidence" value="ECO:0007669"/>
    <property type="project" value="InterPro"/>
</dbReference>
<evidence type="ECO:0000256" key="6">
    <source>
        <dbReference type="ARBA" id="ARBA00034617"/>
    </source>
</evidence>
<accession>A0A5J5K8Z2</accession>
<comment type="catalytic activity">
    <reaction evidence="8">
        <text>ATP + H2O = ADP + phosphate + H(+)</text>
        <dbReference type="Rhea" id="RHEA:13065"/>
        <dbReference type="ChEBI" id="CHEBI:15377"/>
        <dbReference type="ChEBI" id="CHEBI:15378"/>
        <dbReference type="ChEBI" id="CHEBI:30616"/>
        <dbReference type="ChEBI" id="CHEBI:43474"/>
        <dbReference type="ChEBI" id="CHEBI:456216"/>
        <dbReference type="EC" id="5.6.2.4"/>
    </reaction>
</comment>
<evidence type="ECO:0000313" key="13">
    <source>
        <dbReference type="Proteomes" id="UP000327011"/>
    </source>
</evidence>
<dbReference type="EC" id="5.6.2.4" evidence="7"/>
<dbReference type="PROSITE" id="PS51198">
    <property type="entry name" value="UVRD_HELICASE_ATP_BIND"/>
    <property type="match status" value="1"/>
</dbReference>
<gene>
    <name evidence="12" type="ORF">F5972_11005</name>
</gene>
<keyword evidence="10" id="KW-0175">Coiled coil</keyword>
<keyword evidence="3 9" id="KW-0347">Helicase</keyword>
<dbReference type="PANTHER" id="PTHR11070:SF45">
    <property type="entry name" value="DNA 3'-5' HELICASE"/>
    <property type="match status" value="1"/>
</dbReference>
<dbReference type="InterPro" id="IPR000212">
    <property type="entry name" value="DNA_helicase_UvrD/REP"/>
</dbReference>
<evidence type="ECO:0000256" key="2">
    <source>
        <dbReference type="ARBA" id="ARBA00022801"/>
    </source>
</evidence>
<proteinExistence type="predicted"/>
<dbReference type="PANTHER" id="PTHR11070">
    <property type="entry name" value="UVRD / RECB / PCRA DNA HELICASE FAMILY MEMBER"/>
    <property type="match status" value="1"/>
</dbReference>
<protein>
    <recommendedName>
        <fullName evidence="7">DNA 3'-5' helicase</fullName>
        <ecNumber evidence="7">5.6.2.4</ecNumber>
    </recommendedName>
</protein>
<comment type="caution">
    <text evidence="12">The sequence shown here is derived from an EMBL/GenBank/DDBJ whole genome shotgun (WGS) entry which is preliminary data.</text>
</comment>
<dbReference type="RefSeq" id="WP_150933339.1">
    <property type="nucleotide sequence ID" value="NZ_VYTZ01000003.1"/>
</dbReference>
<evidence type="ECO:0000256" key="8">
    <source>
        <dbReference type="ARBA" id="ARBA00048988"/>
    </source>
</evidence>
<evidence type="ECO:0000256" key="10">
    <source>
        <dbReference type="SAM" id="Coils"/>
    </source>
</evidence>